<dbReference type="InterPro" id="IPR009003">
    <property type="entry name" value="Peptidase_S1_PA"/>
</dbReference>
<accession>A0A6J1LN23</accession>
<sequence length="284" mass="31887">MHLQFVFICSFIAVGLSTYYLPYDQDDSAQPKNHPYAKYVVSIQTKMPKSQYFGTNHLCVGTIVAPIYVLTASHCIFDRKRRLMRPDELVIIAGAPNRRKPTEHSRLLHIQSVYPGERESGIKFNTDLALLRLQDQDTLELNLTFNLGIARLATRQSYAQLRCIRLGWGRAQINESFAEVLVSLAMQLQPQKFCHSLYPGIYRKQLLCATGLPDSSQGVCGGDPGGPLFCGSHLTGVYTRDVMCSNRYPAIFVSIASHYDWIQGAFSGAEKALPLLVWLSLRII</sequence>
<dbReference type="RefSeq" id="XP_023168103.2">
    <property type="nucleotide sequence ID" value="XM_023312335.2"/>
</dbReference>
<evidence type="ECO:0000256" key="5">
    <source>
        <dbReference type="ARBA" id="ARBA00022825"/>
    </source>
</evidence>
<dbReference type="Pfam" id="PF00089">
    <property type="entry name" value="Trypsin"/>
    <property type="match status" value="1"/>
</dbReference>
<dbReference type="GO" id="GO:0006508">
    <property type="term" value="P:proteolysis"/>
    <property type="evidence" value="ECO:0007669"/>
    <property type="project" value="UniProtKB-KW"/>
</dbReference>
<dbReference type="KEGG" id="dhe:111597545"/>
<keyword evidence="8" id="KW-0812">Transmembrane</keyword>
<evidence type="ECO:0000256" key="7">
    <source>
        <dbReference type="ARBA" id="ARBA00023157"/>
    </source>
</evidence>
<evidence type="ECO:0000313" key="11">
    <source>
        <dbReference type="RefSeq" id="XP_023168103.2"/>
    </source>
</evidence>
<gene>
    <name evidence="11" type="primary">LOC111597545</name>
</gene>
<reference evidence="11" key="1">
    <citation type="submission" date="2025-08" db="UniProtKB">
        <authorList>
            <consortium name="RefSeq"/>
        </authorList>
    </citation>
    <scope>IDENTIFICATION</scope>
    <source>
        <strain evidence="11">15085-1641.00</strain>
        <tissue evidence="11">Whole body</tissue>
    </source>
</reference>
<evidence type="ECO:0000256" key="1">
    <source>
        <dbReference type="ARBA" id="ARBA00007664"/>
    </source>
</evidence>
<dbReference type="InterPro" id="IPR001254">
    <property type="entry name" value="Trypsin_dom"/>
</dbReference>
<keyword evidence="5" id="KW-0720">Serine protease</keyword>
<keyword evidence="10" id="KW-1185">Reference proteome</keyword>
<evidence type="ECO:0000256" key="2">
    <source>
        <dbReference type="ARBA" id="ARBA00022670"/>
    </source>
</evidence>
<evidence type="ECO:0000256" key="4">
    <source>
        <dbReference type="ARBA" id="ARBA00022801"/>
    </source>
</evidence>
<dbReference type="InterPro" id="IPR050430">
    <property type="entry name" value="Peptidase_S1"/>
</dbReference>
<dbReference type="Gene3D" id="2.40.10.10">
    <property type="entry name" value="Trypsin-like serine proteases"/>
    <property type="match status" value="1"/>
</dbReference>
<evidence type="ECO:0000256" key="8">
    <source>
        <dbReference type="SAM" id="Phobius"/>
    </source>
</evidence>
<dbReference type="InterPro" id="IPR018114">
    <property type="entry name" value="TRYPSIN_HIS"/>
</dbReference>
<dbReference type="OrthoDB" id="10059102at2759"/>
<protein>
    <submittedName>
        <fullName evidence="11">Myeloblastin-like isoform X1</fullName>
    </submittedName>
</protein>
<dbReference type="Proteomes" id="UP000504633">
    <property type="component" value="Unplaced"/>
</dbReference>
<keyword evidence="7" id="KW-1015">Disulfide bond</keyword>
<dbReference type="PROSITE" id="PS50240">
    <property type="entry name" value="TRYPSIN_DOM"/>
    <property type="match status" value="1"/>
</dbReference>
<keyword evidence="4" id="KW-0378">Hydrolase</keyword>
<dbReference type="PRINTS" id="PR00722">
    <property type="entry name" value="CHYMOTRYPSIN"/>
</dbReference>
<proteinExistence type="inferred from homology"/>
<dbReference type="PANTHER" id="PTHR24276:SF98">
    <property type="entry name" value="FI18310P1-RELATED"/>
    <property type="match status" value="1"/>
</dbReference>
<evidence type="ECO:0000259" key="9">
    <source>
        <dbReference type="PROSITE" id="PS50240"/>
    </source>
</evidence>
<evidence type="ECO:0000256" key="3">
    <source>
        <dbReference type="ARBA" id="ARBA00022729"/>
    </source>
</evidence>
<keyword evidence="8" id="KW-0472">Membrane</keyword>
<keyword evidence="6" id="KW-0865">Zymogen</keyword>
<name>A0A6J1LN23_DROHY</name>
<feature type="transmembrane region" description="Helical" evidence="8">
    <location>
        <begin position="55"/>
        <end position="77"/>
    </location>
</feature>
<dbReference type="SMART" id="SM00020">
    <property type="entry name" value="Tryp_SPc"/>
    <property type="match status" value="1"/>
</dbReference>
<dbReference type="GO" id="GO:0004252">
    <property type="term" value="F:serine-type endopeptidase activity"/>
    <property type="evidence" value="ECO:0007669"/>
    <property type="project" value="InterPro"/>
</dbReference>
<organism evidence="10 11">
    <name type="scientific">Drosophila hydei</name>
    <name type="common">Fruit fly</name>
    <dbReference type="NCBI Taxonomy" id="7224"/>
    <lineage>
        <taxon>Eukaryota</taxon>
        <taxon>Metazoa</taxon>
        <taxon>Ecdysozoa</taxon>
        <taxon>Arthropoda</taxon>
        <taxon>Hexapoda</taxon>
        <taxon>Insecta</taxon>
        <taxon>Pterygota</taxon>
        <taxon>Neoptera</taxon>
        <taxon>Endopterygota</taxon>
        <taxon>Diptera</taxon>
        <taxon>Brachycera</taxon>
        <taxon>Muscomorpha</taxon>
        <taxon>Ephydroidea</taxon>
        <taxon>Drosophilidae</taxon>
        <taxon>Drosophila</taxon>
    </lineage>
</organism>
<dbReference type="InterPro" id="IPR043504">
    <property type="entry name" value="Peptidase_S1_PA_chymotrypsin"/>
</dbReference>
<feature type="transmembrane region" description="Helical" evidence="8">
    <location>
        <begin position="5"/>
        <end position="23"/>
    </location>
</feature>
<evidence type="ECO:0000313" key="10">
    <source>
        <dbReference type="Proteomes" id="UP000504633"/>
    </source>
</evidence>
<keyword evidence="2" id="KW-0645">Protease</keyword>
<evidence type="ECO:0000256" key="6">
    <source>
        <dbReference type="ARBA" id="ARBA00023145"/>
    </source>
</evidence>
<feature type="domain" description="Peptidase S1" evidence="9">
    <location>
        <begin position="13"/>
        <end position="267"/>
    </location>
</feature>
<dbReference type="GeneID" id="111597545"/>
<keyword evidence="8" id="KW-1133">Transmembrane helix</keyword>
<dbReference type="SUPFAM" id="SSF50494">
    <property type="entry name" value="Trypsin-like serine proteases"/>
    <property type="match status" value="1"/>
</dbReference>
<dbReference type="InterPro" id="IPR001314">
    <property type="entry name" value="Peptidase_S1A"/>
</dbReference>
<dbReference type="PANTHER" id="PTHR24276">
    <property type="entry name" value="POLYSERASE-RELATED"/>
    <property type="match status" value="1"/>
</dbReference>
<comment type="similarity">
    <text evidence="1">Belongs to the peptidase S1 family.</text>
</comment>
<keyword evidence="3" id="KW-0732">Signal</keyword>
<dbReference type="PROSITE" id="PS00134">
    <property type="entry name" value="TRYPSIN_HIS"/>
    <property type="match status" value="1"/>
</dbReference>
<dbReference type="AlphaFoldDB" id="A0A6J1LN23"/>